<feature type="transmembrane region" description="Helical" evidence="1">
    <location>
        <begin position="39"/>
        <end position="60"/>
    </location>
</feature>
<feature type="transmembrane region" description="Helical" evidence="1">
    <location>
        <begin position="198"/>
        <end position="220"/>
    </location>
</feature>
<feature type="transmembrane region" description="Helical" evidence="1">
    <location>
        <begin position="6"/>
        <end position="27"/>
    </location>
</feature>
<dbReference type="InterPro" id="IPR021315">
    <property type="entry name" value="Gap/Sap"/>
</dbReference>
<evidence type="ECO:0000256" key="1">
    <source>
        <dbReference type="SAM" id="Phobius"/>
    </source>
</evidence>
<protein>
    <submittedName>
        <fullName evidence="2">Unannotated protein</fullName>
    </submittedName>
</protein>
<proteinExistence type="predicted"/>
<organism evidence="2">
    <name type="scientific">freshwater metagenome</name>
    <dbReference type="NCBI Taxonomy" id="449393"/>
    <lineage>
        <taxon>unclassified sequences</taxon>
        <taxon>metagenomes</taxon>
        <taxon>ecological metagenomes</taxon>
    </lineage>
</organism>
<feature type="transmembrane region" description="Helical" evidence="1">
    <location>
        <begin position="153"/>
        <end position="178"/>
    </location>
</feature>
<evidence type="ECO:0000313" key="2">
    <source>
        <dbReference type="EMBL" id="CAB4617796.1"/>
    </source>
</evidence>
<feature type="transmembrane region" description="Helical" evidence="1">
    <location>
        <begin position="72"/>
        <end position="94"/>
    </location>
</feature>
<name>A0A6J6HXQ0_9ZZZZ</name>
<dbReference type="Pfam" id="PF11139">
    <property type="entry name" value="SfLAP"/>
    <property type="match status" value="1"/>
</dbReference>
<accession>A0A6J6HXQ0</accession>
<keyword evidence="1" id="KW-0472">Membrane</keyword>
<evidence type="ECO:0000313" key="3">
    <source>
        <dbReference type="EMBL" id="CAB4900212.1"/>
    </source>
</evidence>
<keyword evidence="1" id="KW-0812">Transmembrane</keyword>
<sequence length="221" mass="23712">MQTLLYVIPLGIGAAFTPSLLALQILVTGQDLWARRATAVAAGTALAFGIFGVLIILGFKQLPTPDVSGPDLVGGIVRLAASVVLALSAIYLFTPHPMVQKAVEARIQRYVQNSGAVMIFMIAFLLSIKDMSSFVMLVPALHEIAIAPNVVEGALALVVLYVLALSPVLLPIGIRVFFDKKSHDPMARVYRFTMDHQFQIVGVVASLLAVYLAVTGWQSLV</sequence>
<feature type="transmembrane region" description="Helical" evidence="1">
    <location>
        <begin position="115"/>
        <end position="141"/>
    </location>
</feature>
<keyword evidence="1" id="KW-1133">Transmembrane helix</keyword>
<reference evidence="2" key="1">
    <citation type="submission" date="2020-05" db="EMBL/GenBank/DDBJ databases">
        <authorList>
            <person name="Chiriac C."/>
            <person name="Salcher M."/>
            <person name="Ghai R."/>
            <person name="Kavagutti S V."/>
        </authorList>
    </citation>
    <scope>NUCLEOTIDE SEQUENCE</scope>
</reference>
<dbReference type="AlphaFoldDB" id="A0A6J6HXQ0"/>
<dbReference type="EMBL" id="CAEZVB010000015">
    <property type="protein sequence ID" value="CAB4617796.1"/>
    <property type="molecule type" value="Genomic_DNA"/>
</dbReference>
<gene>
    <name evidence="2" type="ORF">UFOPK1908_00519</name>
    <name evidence="3" type="ORF">UFOPK3576_00419</name>
</gene>
<dbReference type="EMBL" id="CAFBMO010000011">
    <property type="protein sequence ID" value="CAB4900212.1"/>
    <property type="molecule type" value="Genomic_DNA"/>
</dbReference>